<protein>
    <recommendedName>
        <fullName evidence="2">PCI domain-containing protein</fullName>
    </recommendedName>
</protein>
<proteinExistence type="inferred from homology"/>
<dbReference type="PROSITE" id="PS50250">
    <property type="entry name" value="PCI"/>
    <property type="match status" value="1"/>
</dbReference>
<reference evidence="3" key="1">
    <citation type="submission" date="2023-10" db="EMBL/GenBank/DDBJ databases">
        <authorList>
            <person name="Chen Y."/>
            <person name="Shah S."/>
            <person name="Dougan E. K."/>
            <person name="Thang M."/>
            <person name="Chan C."/>
        </authorList>
    </citation>
    <scope>NUCLEOTIDE SEQUENCE [LARGE SCALE GENOMIC DNA]</scope>
</reference>
<evidence type="ECO:0000313" key="3">
    <source>
        <dbReference type="EMBL" id="CAK0888716.1"/>
    </source>
</evidence>
<name>A0ABN9WPV5_9DINO</name>
<dbReference type="InterPro" id="IPR000717">
    <property type="entry name" value="PCI_dom"/>
</dbReference>
<sequence>MALYINYGEGADEATVQGAEWLQGIIAEQQGADAEKEFHEKFKGFLDNGVIQDLAPVFDLFVDHSQEVFASIPDARPEERAKDVESFFALVLSMLLLLDEEEHLDKATTRLCDLFSRSAGQQPELRLRLLMMLYNTFNNPLYETRYRVFKYVVDFAAKAGLFDQVLPYLEYLDSWMADWNTYLTVDDKRTLYRDIAQYMQALGKRVEHFTHLKRYHECFQGEKPDVVGAAEPQSLAVELIKVAVALPSVIQFDDILNFDTIKALGKGKHKDLVELCGVFLSGTVSDLGAFQKKHPKLFEEHSLKFEDALAKVRLLSLSSIVHGRSEIALSEVAEALQEDVDGVEKWVVRAISEGVVDGRIDQLNSKVLVKTSFQRQFAK</sequence>
<dbReference type="PANTHER" id="PTHR15350">
    <property type="entry name" value="COP9 SIGNALOSOME COMPLEX SUBUNIT 7/DENDRITIC CELL PROTEIN GA17"/>
    <property type="match status" value="1"/>
</dbReference>
<comment type="similarity">
    <text evidence="1">Belongs to the CSN7/EIF3M family. CSN7 subfamily.</text>
</comment>
<dbReference type="Proteomes" id="UP001189429">
    <property type="component" value="Unassembled WGS sequence"/>
</dbReference>
<accession>A0ABN9WPV5</accession>
<feature type="domain" description="PCI" evidence="2">
    <location>
        <begin position="207"/>
        <end position="374"/>
    </location>
</feature>
<evidence type="ECO:0000259" key="2">
    <source>
        <dbReference type="PROSITE" id="PS50250"/>
    </source>
</evidence>
<dbReference type="PANTHER" id="PTHR15350:SF2">
    <property type="entry name" value="EUKARYOTIC TRANSLATION INITIATION FACTOR 3 SUBUNIT M"/>
    <property type="match status" value="1"/>
</dbReference>
<dbReference type="Pfam" id="PF01399">
    <property type="entry name" value="PCI"/>
    <property type="match status" value="1"/>
</dbReference>
<gene>
    <name evidence="3" type="ORF">PCOR1329_LOCUS69454</name>
</gene>
<feature type="non-terminal residue" evidence="3">
    <location>
        <position position="379"/>
    </location>
</feature>
<evidence type="ECO:0000313" key="4">
    <source>
        <dbReference type="Proteomes" id="UP001189429"/>
    </source>
</evidence>
<dbReference type="InterPro" id="IPR036390">
    <property type="entry name" value="WH_DNA-bd_sf"/>
</dbReference>
<comment type="caution">
    <text evidence="3">The sequence shown here is derived from an EMBL/GenBank/DDBJ whole genome shotgun (WGS) entry which is preliminary data.</text>
</comment>
<dbReference type="SUPFAM" id="SSF46785">
    <property type="entry name" value="Winged helix' DNA-binding domain"/>
    <property type="match status" value="1"/>
</dbReference>
<dbReference type="EMBL" id="CAUYUJ010019122">
    <property type="protein sequence ID" value="CAK0888716.1"/>
    <property type="molecule type" value="Genomic_DNA"/>
</dbReference>
<keyword evidence="4" id="KW-1185">Reference proteome</keyword>
<organism evidence="3 4">
    <name type="scientific">Prorocentrum cordatum</name>
    <dbReference type="NCBI Taxonomy" id="2364126"/>
    <lineage>
        <taxon>Eukaryota</taxon>
        <taxon>Sar</taxon>
        <taxon>Alveolata</taxon>
        <taxon>Dinophyceae</taxon>
        <taxon>Prorocentrales</taxon>
        <taxon>Prorocentraceae</taxon>
        <taxon>Prorocentrum</taxon>
    </lineage>
</organism>
<evidence type="ECO:0000256" key="1">
    <source>
        <dbReference type="ARBA" id="ARBA00008482"/>
    </source>
</evidence>
<dbReference type="InterPro" id="IPR045237">
    <property type="entry name" value="COPS7/eIF3m"/>
</dbReference>